<dbReference type="GO" id="GO:0005634">
    <property type="term" value="C:nucleus"/>
    <property type="evidence" value="ECO:0007669"/>
    <property type="project" value="TreeGrafter"/>
</dbReference>
<keyword evidence="1" id="KW-0479">Metal-binding</keyword>
<dbReference type="InterPro" id="IPR036236">
    <property type="entry name" value="Znf_C2H2_sf"/>
</dbReference>
<feature type="compositionally biased region" description="Acidic residues" evidence="6">
    <location>
        <begin position="209"/>
        <end position="222"/>
    </location>
</feature>
<accession>E4XIF3</accession>
<dbReference type="GO" id="GO:0005694">
    <property type="term" value="C:chromosome"/>
    <property type="evidence" value="ECO:0007669"/>
    <property type="project" value="UniProtKB-ARBA"/>
</dbReference>
<dbReference type="InterPro" id="IPR052795">
    <property type="entry name" value="RREB1"/>
</dbReference>
<sequence>MTGRRTSARNLKNRNEMEAKEKPEEDEEPLPEKRARTSTRSYQFDYSLIRRTRRSKKTAGEEEKVQTKKGHQLEMSALCQMNPVAAQKIAEKHDFKSGFRCPKCGRLFPLYQSLISHYDECQIDDAEAETDDKEEEELVLKEERKDDEEEMRNAGKDHSDDVPIANALGLRKILPRSDPPRSPSSPSPNKKLLEEDQKLDAPPVASDNVDSEEQEEDSDDEDIARALGLRKILPRSASSEIPKTQSPKKKLPEYHPKSNVTFERSKSGKDYEKEDEVCPESVIYVPPPMPEQSPQQSREQSPEQSPINKPKAPKSQSQKRKRKPKASDSDHICPEGYVACKLCYEFFPTEESLNAHERSEHPDVHSYQCTICNYCSLEKSLMTRHMRTHSGQRPYNCSVCGYAFTTKANCERHIKKRHELTDRVEIEKLIQFDEKHQKNECEQSWKLTQKTVCMHCDAKFGDFWSLRDHLKIHDKRSFYCSTCQAAFSCRSNCIAHIMQKHNIIDREIAAEMVHFDTDLSKVPKGGRISFRGKTGLKRKSLKRQDMTNSDEEADSQADGEQASEKAAVVFTYKCAICKNGFHDFKLAHDHIKYRHWKDFKGFVKTNILFSENISNETFNKYYERVKDTDNYEQQIVRPSPIWCRSEVKNYIRKKRPKSNHVHILKDSSLHSIMRNLQNHRERTMNETVFPAPLTVSDLNQLQSQKLANVEYVEVYDKDGNAPKQLAVVKNIVAPNLVTTQSEGSTPKVIYQSGEPATSTASTVAPAQVPVTVKQVNRKNPSMGNGPIPTINGIDYYQEAPARPVPVTTKGRLIYNLAIKPAPEKGVSANFEKATTLFKTKAIVKSEEPQVVEIQPAQKKRKASARQDPKVQFTVKTNGQTFKLTEKESRKNLAKPGVFVPLDTTSIPITQTTRVESASVYVPTNVVNYEEVYTDESPQAQRSAKGTSGQTILLTQKPVKPKGSRAIEVLQGDFVEEIEVSYDDPPPPKNQKLKNLKMEYPRICPKCGKSFPWASSLRRHLLTHSGLKPYCCSMCKTTFTTKSNLERHVLRRHGIFDREGQASCVIKLSKEEAIQAAAERETKEPLVNEFPENDENIDDTFHVDNRLEDAMEHQVLVPVTDESIEEEIVDNTFIVQTTN</sequence>
<proteinExistence type="predicted"/>
<organism evidence="8">
    <name type="scientific">Oikopleura dioica</name>
    <name type="common">Tunicate</name>
    <dbReference type="NCBI Taxonomy" id="34765"/>
    <lineage>
        <taxon>Eukaryota</taxon>
        <taxon>Metazoa</taxon>
        <taxon>Chordata</taxon>
        <taxon>Tunicata</taxon>
        <taxon>Appendicularia</taxon>
        <taxon>Copelata</taxon>
        <taxon>Oikopleuridae</taxon>
        <taxon>Oikopleura</taxon>
    </lineage>
</organism>
<dbReference type="PANTHER" id="PTHR46451:SF1">
    <property type="entry name" value="RAS-RESPONSIVE ELEMENT-BINDING PROTEIN 1"/>
    <property type="match status" value="1"/>
</dbReference>
<evidence type="ECO:0000256" key="6">
    <source>
        <dbReference type="SAM" id="MobiDB-lite"/>
    </source>
</evidence>
<dbReference type="Proteomes" id="UP000001307">
    <property type="component" value="Unassembled WGS sequence"/>
</dbReference>
<feature type="domain" description="C2H2-type" evidence="7">
    <location>
        <begin position="1001"/>
        <end position="1028"/>
    </location>
</feature>
<dbReference type="GO" id="GO:0001228">
    <property type="term" value="F:DNA-binding transcription activator activity, RNA polymerase II-specific"/>
    <property type="evidence" value="ECO:0007669"/>
    <property type="project" value="TreeGrafter"/>
</dbReference>
<feature type="compositionally biased region" description="Basic and acidic residues" evidence="6">
    <location>
        <begin position="263"/>
        <end position="272"/>
    </location>
</feature>
<keyword evidence="9" id="KW-1185">Reference proteome</keyword>
<feature type="compositionally biased region" description="Acidic residues" evidence="6">
    <location>
        <begin position="127"/>
        <end position="137"/>
    </location>
</feature>
<reference evidence="8" key="1">
    <citation type="journal article" date="2010" name="Science">
        <title>Plasticity of animal genome architecture unmasked by rapid evolution of a pelagic tunicate.</title>
        <authorList>
            <person name="Denoeud F."/>
            <person name="Henriet S."/>
            <person name="Mungpakdee S."/>
            <person name="Aury J.M."/>
            <person name="Da Silva C."/>
            <person name="Brinkmann H."/>
            <person name="Mikhaleva J."/>
            <person name="Olsen L.C."/>
            <person name="Jubin C."/>
            <person name="Canestro C."/>
            <person name="Bouquet J.M."/>
            <person name="Danks G."/>
            <person name="Poulain J."/>
            <person name="Campsteijn C."/>
            <person name="Adamski M."/>
            <person name="Cross I."/>
            <person name="Yadetie F."/>
            <person name="Muffato M."/>
            <person name="Louis A."/>
            <person name="Butcher S."/>
            <person name="Tsagkogeorga G."/>
            <person name="Konrad A."/>
            <person name="Singh S."/>
            <person name="Jensen M.F."/>
            <person name="Cong E.H."/>
            <person name="Eikeseth-Otteraa H."/>
            <person name="Noel B."/>
            <person name="Anthouard V."/>
            <person name="Porcel B.M."/>
            <person name="Kachouri-Lafond R."/>
            <person name="Nishino A."/>
            <person name="Ugolini M."/>
            <person name="Chourrout P."/>
            <person name="Nishida H."/>
            <person name="Aasland R."/>
            <person name="Huzurbazar S."/>
            <person name="Westhof E."/>
            <person name="Delsuc F."/>
            <person name="Lehrach H."/>
            <person name="Reinhardt R."/>
            <person name="Weissenbach J."/>
            <person name="Roy S.W."/>
            <person name="Artiguenave F."/>
            <person name="Postlethwait J.H."/>
            <person name="Manak J.R."/>
            <person name="Thompson E.M."/>
            <person name="Jaillon O."/>
            <person name="Du Pasquier L."/>
            <person name="Boudinot P."/>
            <person name="Liberles D.A."/>
            <person name="Volff J.N."/>
            <person name="Philippe H."/>
            <person name="Lenhard B."/>
            <person name="Roest Crollius H."/>
            <person name="Wincker P."/>
            <person name="Chourrout D."/>
        </authorList>
    </citation>
    <scope>NUCLEOTIDE SEQUENCE [LARGE SCALE GENOMIC DNA]</scope>
</reference>
<dbReference type="GO" id="GO:0008270">
    <property type="term" value="F:zinc ion binding"/>
    <property type="evidence" value="ECO:0007669"/>
    <property type="project" value="UniProtKB-KW"/>
</dbReference>
<feature type="compositionally biased region" description="Acidic residues" evidence="6">
    <location>
        <begin position="548"/>
        <end position="557"/>
    </location>
</feature>
<dbReference type="GO" id="GO:0000978">
    <property type="term" value="F:RNA polymerase II cis-regulatory region sequence-specific DNA binding"/>
    <property type="evidence" value="ECO:0007669"/>
    <property type="project" value="TreeGrafter"/>
</dbReference>
<feature type="region of interest" description="Disordered" evidence="6">
    <location>
        <begin position="536"/>
        <end position="560"/>
    </location>
</feature>
<dbReference type="InterPro" id="IPR013087">
    <property type="entry name" value="Znf_C2H2_type"/>
</dbReference>
<keyword evidence="3 5" id="KW-0863">Zinc-finger</keyword>
<evidence type="ECO:0000313" key="9">
    <source>
        <dbReference type="Proteomes" id="UP000001307"/>
    </source>
</evidence>
<feature type="domain" description="C2H2-type" evidence="7">
    <location>
        <begin position="1029"/>
        <end position="1052"/>
    </location>
</feature>
<evidence type="ECO:0000259" key="7">
    <source>
        <dbReference type="PROSITE" id="PS50157"/>
    </source>
</evidence>
<evidence type="ECO:0000256" key="1">
    <source>
        <dbReference type="ARBA" id="ARBA00022723"/>
    </source>
</evidence>
<evidence type="ECO:0000256" key="3">
    <source>
        <dbReference type="ARBA" id="ARBA00022771"/>
    </source>
</evidence>
<evidence type="ECO:0000256" key="2">
    <source>
        <dbReference type="ARBA" id="ARBA00022737"/>
    </source>
</evidence>
<feature type="domain" description="C2H2-type" evidence="7">
    <location>
        <begin position="395"/>
        <end position="418"/>
    </location>
</feature>
<feature type="compositionally biased region" description="Basic and acidic residues" evidence="6">
    <location>
        <begin position="13"/>
        <end position="23"/>
    </location>
</feature>
<dbReference type="EMBL" id="FN653055">
    <property type="protein sequence ID" value="CBY10354.1"/>
    <property type="molecule type" value="Genomic_DNA"/>
</dbReference>
<dbReference type="Gene3D" id="3.30.160.60">
    <property type="entry name" value="Classic Zinc Finger"/>
    <property type="match status" value="5"/>
</dbReference>
<dbReference type="SMART" id="SM00355">
    <property type="entry name" value="ZnF_C2H2"/>
    <property type="match status" value="9"/>
</dbReference>
<dbReference type="Pfam" id="PF00096">
    <property type="entry name" value="zf-C2H2"/>
    <property type="match status" value="3"/>
</dbReference>
<feature type="domain" description="C2H2-type" evidence="7">
    <location>
        <begin position="99"/>
        <end position="129"/>
    </location>
</feature>
<keyword evidence="2" id="KW-0677">Repeat</keyword>
<gene>
    <name evidence="8" type="ORF">GSOID_T00012374001</name>
</gene>
<name>E4XIF3_OIKDI</name>
<feature type="compositionally biased region" description="Polar residues" evidence="6">
    <location>
        <begin position="1"/>
        <end position="10"/>
    </location>
</feature>
<evidence type="ECO:0000313" key="8">
    <source>
        <dbReference type="EMBL" id="CBY10354.1"/>
    </source>
</evidence>
<dbReference type="AlphaFoldDB" id="E4XIF3"/>
<feature type="compositionally biased region" description="Basic and acidic residues" evidence="6">
    <location>
        <begin position="151"/>
        <end position="161"/>
    </location>
</feature>
<feature type="domain" description="C2H2-type" evidence="7">
    <location>
        <begin position="367"/>
        <end position="394"/>
    </location>
</feature>
<feature type="compositionally biased region" description="Polar residues" evidence="6">
    <location>
        <begin position="236"/>
        <end position="245"/>
    </location>
</feature>
<dbReference type="PROSITE" id="PS50157">
    <property type="entry name" value="ZINC_FINGER_C2H2_2"/>
    <property type="match status" value="5"/>
</dbReference>
<dbReference type="PANTHER" id="PTHR46451">
    <property type="entry name" value="RAS-RESPONSIVE ELEMENT-BINDING PROTEIN 1"/>
    <property type="match status" value="1"/>
</dbReference>
<evidence type="ECO:0000256" key="4">
    <source>
        <dbReference type="ARBA" id="ARBA00022833"/>
    </source>
</evidence>
<dbReference type="OrthoDB" id="6077919at2759"/>
<feature type="compositionally biased region" description="Low complexity" evidence="6">
    <location>
        <begin position="292"/>
        <end position="316"/>
    </location>
</feature>
<keyword evidence="4" id="KW-0862">Zinc</keyword>
<dbReference type="PROSITE" id="PS00028">
    <property type="entry name" value="ZINC_FINGER_C2H2_1"/>
    <property type="match status" value="7"/>
</dbReference>
<dbReference type="SUPFAM" id="SSF57667">
    <property type="entry name" value="beta-beta-alpha zinc fingers"/>
    <property type="match status" value="2"/>
</dbReference>
<protein>
    <recommendedName>
        <fullName evidence="7">C2H2-type domain-containing protein</fullName>
    </recommendedName>
</protein>
<dbReference type="InParanoid" id="E4XIF3"/>
<feature type="region of interest" description="Disordered" evidence="6">
    <location>
        <begin position="1"/>
        <end position="41"/>
    </location>
</feature>
<feature type="region of interest" description="Disordered" evidence="6">
    <location>
        <begin position="127"/>
        <end position="330"/>
    </location>
</feature>
<dbReference type="FunFam" id="3.30.160.60:FF:001732">
    <property type="entry name" value="Zgc:162936"/>
    <property type="match status" value="1"/>
</dbReference>
<evidence type="ECO:0000256" key="5">
    <source>
        <dbReference type="PROSITE-ProRule" id="PRU00042"/>
    </source>
</evidence>